<evidence type="ECO:0000256" key="1">
    <source>
        <dbReference type="ARBA" id="ARBA00022600"/>
    </source>
</evidence>
<dbReference type="GO" id="GO:0005979">
    <property type="term" value="P:regulation of glycogen biosynthetic process"/>
    <property type="evidence" value="ECO:0007669"/>
    <property type="project" value="TreeGrafter"/>
</dbReference>
<dbReference type="InterPro" id="IPR038175">
    <property type="entry name" value="CBM21_dom_sf"/>
</dbReference>
<name>A0A1B6HUP8_9HEMI</name>
<dbReference type="EMBL" id="GECU01037312">
    <property type="protein sequence ID" value="JAS70394.1"/>
    <property type="molecule type" value="Transcribed_RNA"/>
</dbReference>
<dbReference type="GO" id="GO:0005977">
    <property type="term" value="P:glycogen metabolic process"/>
    <property type="evidence" value="ECO:0007669"/>
    <property type="project" value="UniProtKB-KW"/>
</dbReference>
<evidence type="ECO:0000313" key="7">
    <source>
        <dbReference type="EMBL" id="JAS71260.1"/>
    </source>
</evidence>
<dbReference type="PANTHER" id="PTHR12307:SF48">
    <property type="entry name" value="PROTEIN PHOSPHATASE 1 REGULATORY SUBUNIT"/>
    <property type="match status" value="1"/>
</dbReference>
<dbReference type="EMBL" id="GECU01036446">
    <property type="protein sequence ID" value="JAS71260.1"/>
    <property type="molecule type" value="Transcribed_RNA"/>
</dbReference>
<dbReference type="InterPro" id="IPR050782">
    <property type="entry name" value="PP1_regulatory_subunit_3"/>
</dbReference>
<protein>
    <recommendedName>
        <fullName evidence="3">Protein phosphatase 1 regulatory subunit</fullName>
    </recommendedName>
</protein>
<dbReference type="PANTHER" id="PTHR12307">
    <property type="entry name" value="PROTEIN PHOSPHATASE 1 REGULATORY SUBUNIT"/>
    <property type="match status" value="1"/>
</dbReference>
<evidence type="ECO:0000313" key="8">
    <source>
        <dbReference type="EMBL" id="JAS75227.1"/>
    </source>
</evidence>
<dbReference type="EMBL" id="GECU01029293">
    <property type="protein sequence ID" value="JAS78413.1"/>
    <property type="molecule type" value="Transcribed_RNA"/>
</dbReference>
<dbReference type="PROSITE" id="PS51159">
    <property type="entry name" value="CBM21"/>
    <property type="match status" value="1"/>
</dbReference>
<evidence type="ECO:0000313" key="9">
    <source>
        <dbReference type="EMBL" id="JAS78413.1"/>
    </source>
</evidence>
<proteinExistence type="predicted"/>
<reference evidence="9" key="1">
    <citation type="submission" date="2015-11" db="EMBL/GenBank/DDBJ databases">
        <title>De novo transcriptome assembly of four potential Pierce s Disease insect vectors from Arizona vineyards.</title>
        <authorList>
            <person name="Tassone E.E."/>
        </authorList>
    </citation>
    <scope>NUCLEOTIDE SEQUENCE</scope>
</reference>
<feature type="region of interest" description="Disordered" evidence="4">
    <location>
        <begin position="44"/>
        <end position="100"/>
    </location>
</feature>
<evidence type="ECO:0000313" key="10">
    <source>
        <dbReference type="EMBL" id="JAS90095.1"/>
    </source>
</evidence>
<evidence type="ECO:0000256" key="2">
    <source>
        <dbReference type="ARBA" id="ARBA00023277"/>
    </source>
</evidence>
<dbReference type="Pfam" id="PF03370">
    <property type="entry name" value="CBM_21"/>
    <property type="match status" value="1"/>
</dbReference>
<organism evidence="9">
    <name type="scientific">Homalodisca liturata</name>
    <dbReference type="NCBI Taxonomy" id="320908"/>
    <lineage>
        <taxon>Eukaryota</taxon>
        <taxon>Metazoa</taxon>
        <taxon>Ecdysozoa</taxon>
        <taxon>Arthropoda</taxon>
        <taxon>Hexapoda</taxon>
        <taxon>Insecta</taxon>
        <taxon>Pterygota</taxon>
        <taxon>Neoptera</taxon>
        <taxon>Paraneoptera</taxon>
        <taxon>Hemiptera</taxon>
        <taxon>Auchenorrhyncha</taxon>
        <taxon>Membracoidea</taxon>
        <taxon>Cicadellidae</taxon>
        <taxon>Cicadellinae</taxon>
        <taxon>Proconiini</taxon>
        <taxon>Homalodisca</taxon>
    </lineage>
</organism>
<accession>A0A1B6HUP8</accession>
<gene>
    <name evidence="7" type="ORF">g.35482</name>
    <name evidence="10" type="ORF">g.35485</name>
    <name evidence="9" type="ORF">g.35491</name>
    <name evidence="8" type="ORF">g.35494</name>
    <name evidence="6" type="ORF">g.35497</name>
</gene>
<dbReference type="Gene3D" id="2.60.40.2440">
    <property type="entry name" value="Carbohydrate binding type-21 domain"/>
    <property type="match status" value="1"/>
</dbReference>
<evidence type="ECO:0000256" key="3">
    <source>
        <dbReference type="PIRNR" id="PIRNR038207"/>
    </source>
</evidence>
<dbReference type="InterPro" id="IPR017434">
    <property type="entry name" value="Pase-1_reg-su_3B/C/D_met"/>
</dbReference>
<dbReference type="AlphaFoldDB" id="A0A1B6HUP8"/>
<evidence type="ECO:0000256" key="4">
    <source>
        <dbReference type="SAM" id="MobiDB-lite"/>
    </source>
</evidence>
<sequence length="326" mass="36750">MCSVAAMPADYDLLVAHSPPVFNHSPPSYFPSYNSCRLSTSPNPLMVSPKPSPTPLRRANTVPKPNTSSCTPRRPCLVLRHDDSSSSSDENDLPSPTRSKKRVVFADDKGFSLTQVRLMSEPSFMPPSWNSQFLKLVTQGVSAEVAPEPWECCFSQPASDYLEFRRRLDENYVSLENVIVKESVESVVGTVKVKNLTFEKEVVIRSSADEWGTQEDTYCTFVNNTNPSMPGSVKVIYDTFSFKLTLPPRSRKIEFCVCYRCDGKEFWDSNCGKNYVLVKKQAGGQSLHSEPMPIPSRRFHDAVYAKVDSWSEFASWNHLTNDGPYW</sequence>
<dbReference type="InterPro" id="IPR005036">
    <property type="entry name" value="CBM21_dom"/>
</dbReference>
<dbReference type="PIRSF" id="PIRSF038207">
    <property type="entry name" value="PP1_GT_animal"/>
    <property type="match status" value="1"/>
</dbReference>
<keyword evidence="1 3" id="KW-0321">Glycogen metabolism</keyword>
<dbReference type="EMBL" id="GECU01032479">
    <property type="protein sequence ID" value="JAS75227.1"/>
    <property type="molecule type" value="Transcribed_RNA"/>
</dbReference>
<feature type="domain" description="CBM21" evidence="5">
    <location>
        <begin position="165"/>
        <end position="278"/>
    </location>
</feature>
<dbReference type="GO" id="GO:0008157">
    <property type="term" value="F:protein phosphatase 1 binding"/>
    <property type="evidence" value="ECO:0007669"/>
    <property type="project" value="TreeGrafter"/>
</dbReference>
<dbReference type="GO" id="GO:2001069">
    <property type="term" value="F:glycogen binding"/>
    <property type="evidence" value="ECO:0007669"/>
    <property type="project" value="TreeGrafter"/>
</dbReference>
<dbReference type="GO" id="GO:0000164">
    <property type="term" value="C:protein phosphatase type 1 complex"/>
    <property type="evidence" value="ECO:0007669"/>
    <property type="project" value="TreeGrafter"/>
</dbReference>
<dbReference type="EMBL" id="GECU01017611">
    <property type="protein sequence ID" value="JAS90095.1"/>
    <property type="molecule type" value="Transcribed_RNA"/>
</dbReference>
<keyword evidence="2 3" id="KW-0119">Carbohydrate metabolism</keyword>
<evidence type="ECO:0000313" key="6">
    <source>
        <dbReference type="EMBL" id="JAS70394.1"/>
    </source>
</evidence>
<evidence type="ECO:0000259" key="5">
    <source>
        <dbReference type="PROSITE" id="PS51159"/>
    </source>
</evidence>